<keyword evidence="2" id="KW-1185">Reference proteome</keyword>
<evidence type="ECO:0000313" key="2">
    <source>
        <dbReference type="Proteomes" id="UP000244855"/>
    </source>
</evidence>
<dbReference type="Proteomes" id="UP000244855">
    <property type="component" value="Unassembled WGS sequence"/>
</dbReference>
<evidence type="ECO:0000313" key="1">
    <source>
        <dbReference type="EMBL" id="PVI04122.1"/>
    </source>
</evidence>
<accession>A0A2V1E1W3</accession>
<reference evidence="1 2" key="1">
    <citation type="journal article" date="2018" name="Sci. Rep.">
        <title>Comparative genomics provides insights into the lifestyle and reveals functional heterogeneity of dark septate endophytic fungi.</title>
        <authorList>
            <person name="Knapp D.G."/>
            <person name="Nemeth J.B."/>
            <person name="Barry K."/>
            <person name="Hainaut M."/>
            <person name="Henrissat B."/>
            <person name="Johnson J."/>
            <person name="Kuo A."/>
            <person name="Lim J.H.P."/>
            <person name="Lipzen A."/>
            <person name="Nolan M."/>
            <person name="Ohm R.A."/>
            <person name="Tamas L."/>
            <person name="Grigoriev I.V."/>
            <person name="Spatafora J.W."/>
            <person name="Nagy L.G."/>
            <person name="Kovacs G.M."/>
        </authorList>
    </citation>
    <scope>NUCLEOTIDE SEQUENCE [LARGE SCALE GENOMIC DNA]</scope>
    <source>
        <strain evidence="1 2">DSE2036</strain>
    </source>
</reference>
<proteinExistence type="predicted"/>
<name>A0A2V1E1W3_9PLEO</name>
<sequence>MHNLHNLLFPFYCSFFSFRYLRTSLLAACPSYRSSHQQMAKLHMVCRGSDSFQTATILSFCYTLALLHPHVYPFVLLCVCARTALLRACVITHLVVNRPRERVRFLCTELGALMFWLDGIVYVGEEGRGRERGYVQASSRVAILLLTFKKYPLSMLNCFTFNFLFSFL</sequence>
<protein>
    <submittedName>
        <fullName evidence="1">Uncharacterized protein</fullName>
    </submittedName>
</protein>
<gene>
    <name evidence="1" type="ORF">DM02DRAFT_201978</name>
</gene>
<dbReference type="AlphaFoldDB" id="A0A2V1E1W3"/>
<organism evidence="1 2">
    <name type="scientific">Periconia macrospinosa</name>
    <dbReference type="NCBI Taxonomy" id="97972"/>
    <lineage>
        <taxon>Eukaryota</taxon>
        <taxon>Fungi</taxon>
        <taxon>Dikarya</taxon>
        <taxon>Ascomycota</taxon>
        <taxon>Pezizomycotina</taxon>
        <taxon>Dothideomycetes</taxon>
        <taxon>Pleosporomycetidae</taxon>
        <taxon>Pleosporales</taxon>
        <taxon>Massarineae</taxon>
        <taxon>Periconiaceae</taxon>
        <taxon>Periconia</taxon>
    </lineage>
</organism>
<dbReference type="EMBL" id="KZ805324">
    <property type="protein sequence ID" value="PVI04122.1"/>
    <property type="molecule type" value="Genomic_DNA"/>
</dbReference>